<evidence type="ECO:0000256" key="1">
    <source>
        <dbReference type="PROSITE-ProRule" id="PRU00076"/>
    </source>
</evidence>
<dbReference type="InterPro" id="IPR000742">
    <property type="entry name" value="EGF"/>
</dbReference>
<organism evidence="3 4">
    <name type="scientific">Macrostomum lignano</name>
    <dbReference type="NCBI Taxonomy" id="282301"/>
    <lineage>
        <taxon>Eukaryota</taxon>
        <taxon>Metazoa</taxon>
        <taxon>Spiralia</taxon>
        <taxon>Lophotrochozoa</taxon>
        <taxon>Platyhelminthes</taxon>
        <taxon>Rhabditophora</taxon>
        <taxon>Macrostomorpha</taxon>
        <taxon>Macrostomida</taxon>
        <taxon>Macrostomidae</taxon>
        <taxon>Macrostomum</taxon>
    </lineage>
</organism>
<keyword evidence="1" id="KW-1015">Disulfide bond</keyword>
<dbReference type="PROSITE" id="PS01186">
    <property type="entry name" value="EGF_2"/>
    <property type="match status" value="1"/>
</dbReference>
<dbReference type="Gene3D" id="2.10.25.10">
    <property type="entry name" value="Laminin"/>
    <property type="match status" value="1"/>
</dbReference>
<dbReference type="WBParaSite" id="maker-uti_cns_0003770-snap-gene-0.6-mRNA-1">
    <property type="protein sequence ID" value="maker-uti_cns_0003770-snap-gene-0.6-mRNA-1"/>
    <property type="gene ID" value="maker-uti_cns_0003770-snap-gene-0.6"/>
</dbReference>
<name>A0A1I8GZ75_9PLAT</name>
<dbReference type="Proteomes" id="UP000095280">
    <property type="component" value="Unplaced"/>
</dbReference>
<dbReference type="Pfam" id="PF00008">
    <property type="entry name" value="EGF"/>
    <property type="match status" value="1"/>
</dbReference>
<feature type="disulfide bond" evidence="1">
    <location>
        <begin position="49"/>
        <end position="58"/>
    </location>
</feature>
<keyword evidence="1" id="KW-0245">EGF-like domain</keyword>
<evidence type="ECO:0000313" key="3">
    <source>
        <dbReference type="Proteomes" id="UP000095280"/>
    </source>
</evidence>
<feature type="domain" description="EGF-like" evidence="2">
    <location>
        <begin position="18"/>
        <end position="59"/>
    </location>
</feature>
<evidence type="ECO:0000259" key="2">
    <source>
        <dbReference type="PROSITE" id="PS50026"/>
    </source>
</evidence>
<protein>
    <submittedName>
        <fullName evidence="4">EGF-like domain-containing protein</fullName>
    </submittedName>
</protein>
<reference evidence="4" key="1">
    <citation type="submission" date="2016-11" db="UniProtKB">
        <authorList>
            <consortium name="WormBaseParasite"/>
        </authorList>
    </citation>
    <scope>IDENTIFICATION</scope>
</reference>
<evidence type="ECO:0000313" key="4">
    <source>
        <dbReference type="WBParaSite" id="maker-uti_cns_0003770-snap-gene-0.6-mRNA-1"/>
    </source>
</evidence>
<comment type="caution">
    <text evidence="1">Lacks conserved residue(s) required for the propagation of feature annotation.</text>
</comment>
<feature type="disulfide bond" evidence="1">
    <location>
        <begin position="30"/>
        <end position="47"/>
    </location>
</feature>
<dbReference type="PROSITE" id="PS00022">
    <property type="entry name" value="EGF_1"/>
    <property type="match status" value="1"/>
</dbReference>
<sequence length="74" mass="8353">MGQSRSTTRTMATTPPPTRYLCDSSSMTRCLHGGTCYYDQLNSRPYCICPSPYTGLICEKFDDDAFEQSESYES</sequence>
<dbReference type="SMART" id="SM00181">
    <property type="entry name" value="EGF"/>
    <property type="match status" value="1"/>
</dbReference>
<dbReference type="PROSITE" id="PS50026">
    <property type="entry name" value="EGF_3"/>
    <property type="match status" value="1"/>
</dbReference>
<proteinExistence type="predicted"/>
<dbReference type="AlphaFoldDB" id="A0A1I8GZ75"/>
<accession>A0A1I8GZ75</accession>
<keyword evidence="3" id="KW-1185">Reference proteome</keyword>
<dbReference type="SUPFAM" id="SSF57196">
    <property type="entry name" value="EGF/Laminin"/>
    <property type="match status" value="1"/>
</dbReference>